<dbReference type="Gene3D" id="2.160.20.20">
    <property type="match status" value="5"/>
</dbReference>
<dbReference type="Proteomes" id="UP000265366">
    <property type="component" value="Unassembled WGS sequence"/>
</dbReference>
<dbReference type="InterPro" id="IPR012332">
    <property type="entry name" value="Autotransporter_pectin_lyase_C"/>
</dbReference>
<dbReference type="PROSITE" id="PS51208">
    <property type="entry name" value="AUTOTRANSPORTER"/>
    <property type="match status" value="1"/>
</dbReference>
<keyword evidence="1" id="KW-0732">Signal</keyword>
<evidence type="ECO:0000259" key="2">
    <source>
        <dbReference type="PROSITE" id="PS51208"/>
    </source>
</evidence>
<dbReference type="RefSeq" id="WP_191229305.1">
    <property type="nucleotide sequence ID" value="NZ_QXFM01000141.1"/>
</dbReference>
<dbReference type="InterPro" id="IPR005546">
    <property type="entry name" value="Autotransporte_beta"/>
</dbReference>
<dbReference type="InterPro" id="IPR013425">
    <property type="entry name" value="Autotrns_rpt"/>
</dbReference>
<dbReference type="SUPFAM" id="SSF103515">
    <property type="entry name" value="Autotransporter"/>
    <property type="match status" value="1"/>
</dbReference>
<dbReference type="InterPro" id="IPR011050">
    <property type="entry name" value="Pectin_lyase_fold/virulence"/>
</dbReference>
<keyword evidence="4" id="KW-1185">Reference proteome</keyword>
<reference evidence="3 4" key="1">
    <citation type="submission" date="2018-08" db="EMBL/GenBank/DDBJ databases">
        <title>Erythrobacter zhengii sp.nov., a bacterium isolated from deep-sea sediment.</title>
        <authorList>
            <person name="Fang C."/>
            <person name="Wu Y.-H."/>
            <person name="Sun C."/>
            <person name="Wang H."/>
            <person name="Cheng H."/>
            <person name="Meng F.-X."/>
            <person name="Wang C.-S."/>
            <person name="Xu X.-W."/>
        </authorList>
    </citation>
    <scope>NUCLEOTIDE SEQUENCE [LARGE SCALE GENOMIC DNA]</scope>
    <source>
        <strain evidence="3 4">CCTCC AB 2015396</strain>
    </source>
</reference>
<comment type="caution">
    <text evidence="3">The sequence shown here is derived from an EMBL/GenBank/DDBJ whole genome shotgun (WGS) entry which is preliminary data.</text>
</comment>
<feature type="domain" description="Autotransporter" evidence="2">
    <location>
        <begin position="1392"/>
        <end position="1673"/>
    </location>
</feature>
<dbReference type="Pfam" id="PF12951">
    <property type="entry name" value="PATR"/>
    <property type="match status" value="11"/>
</dbReference>
<dbReference type="SMART" id="SM00869">
    <property type="entry name" value="Autotransporter"/>
    <property type="match status" value="1"/>
</dbReference>
<evidence type="ECO:0000313" key="3">
    <source>
        <dbReference type="EMBL" id="RIV80623.1"/>
    </source>
</evidence>
<dbReference type="SUPFAM" id="SSF51126">
    <property type="entry name" value="Pectin lyase-like"/>
    <property type="match status" value="3"/>
</dbReference>
<accession>A0A3A1NZE5</accession>
<dbReference type="InterPro" id="IPR051551">
    <property type="entry name" value="Autotransporter_adhesion"/>
</dbReference>
<evidence type="ECO:0000313" key="4">
    <source>
        <dbReference type="Proteomes" id="UP000265366"/>
    </source>
</evidence>
<dbReference type="EMBL" id="QXFM01000141">
    <property type="protein sequence ID" value="RIV80623.1"/>
    <property type="molecule type" value="Genomic_DNA"/>
</dbReference>
<dbReference type="Gene3D" id="2.40.128.130">
    <property type="entry name" value="Autotransporter beta-domain"/>
    <property type="match status" value="1"/>
</dbReference>
<protein>
    <recommendedName>
        <fullName evidence="2">Autotransporter domain-containing protein</fullName>
    </recommendedName>
</protein>
<organism evidence="3 4">
    <name type="scientific">Aurantiacibacter xanthus</name>
    <dbReference type="NCBI Taxonomy" id="1784712"/>
    <lineage>
        <taxon>Bacteria</taxon>
        <taxon>Pseudomonadati</taxon>
        <taxon>Pseudomonadota</taxon>
        <taxon>Alphaproteobacteria</taxon>
        <taxon>Sphingomonadales</taxon>
        <taxon>Erythrobacteraceae</taxon>
        <taxon>Aurantiacibacter</taxon>
    </lineage>
</organism>
<name>A0A3A1NZE5_9SPHN</name>
<evidence type="ECO:0000256" key="1">
    <source>
        <dbReference type="ARBA" id="ARBA00022729"/>
    </source>
</evidence>
<sequence length="1673" mass="162614">AADGTKVIYADGLTIANAVAVTGTVSFDQTAGSATQSGVISGSGGLTKTGSGTLTLTGANAYAGGTTLNSGGLSLTSDTALGTGGVSAADGTKITYADTLTIANAMAVTGTVSFDQTGGGATLGGVISGSGEITKMGSGTLTLTGVNTYAGGTMLSSGGLSLTSDTALGTGAVSAADGTKVIYADGLTIANAVAVTGTVDFDQTGGSAMLGGVISGAGGITKTGSGTLTLTGANTYAGGTTLSSGGLSLTTDSALGTGAVSAADGTKVIYADGLTVANAMAVTGTVSFDQTGGSATLGGVISGVGGITKAGSGTLTLTGANTYAGGTTLSSGGLSLTTDTALGTGDVSAADGTKITYADTLTIANAVAVTGTVSFDQAGGSATQGGVISGSGGLTKTGSASLTLSGANSYQGTTTVSAGTLIVASDGALGTTDGATTVQSGATLALSGASSGDSITISGSGNGGVGALHNSSGSSTLSGAVTLGDASTIAADGTLLTLSGGISGDHDLTFTGAGAASVTSAIATGSGSLTKSGAGSLTLTGANTYTGGTSLDAGSLSLGNADALGTGALAAADGTSLTYQNVTVANAMSLTGTVTFKMDSGDGEQSGVISGTGSLIKADAGMLTLSGANTYSGGTTINGGTVTVMDASAFGSGGVTLNDNAAIVLGDGIAISNALTLAGTISLGADDADVTTYSATISGTGTLTKTGSGTLILTGANSFTGNTTLSGGTLALANNAALGTGSLTADDGTSVTYADDLTIANTITLNGAVDFTQGNGTATQSGVISGAGTLTKAGSGELILTAANSFTGDTALSGGTLQLANNDALGTSSLMAADGTTVVYAEGVAVANAVGLDGTVEVVRASGTATQSGAISGTGSLSKTGAGTLVLTGANTFTGGVTLSEGAVILGDDSALGTGKLAAADGTTVSVAGDRTFANEMNLAGAVTFALGSDSVALDGEVSGSGTLAKLGTGTLTLSADNSFDGTIAVAAGTVQLGASERLADTSAIVLAEGATFDLDGYNESIATLTGTGSVVLGDASATAGLSAAASSSRYLLSDGARASGTFAEADVIAAAGGSGNVLTLGGTNADFAFGGTFSGSGSVRKIGSGIFTVVGDQALIGDFEVLEGTLEFLGVSDGGLLVNGGTFSGTSGFNSALTMTSGVISPGTADDPFGTITASSINLTGGLVQFDFAARDSGYLSDMLRSSGSITVNGTTVEVRMVNPSLSSPPIQRYLIVRGGSFSGSFANGQDFTDLGQNTGIAWRLRYDLEPNGVVLEVRRMLDLAAQIGNAGTRNEQSVAAALSVGQGEMDDAFLQAILPIGMLPLEEQLALLDTLSGEGIASITTGGFLETQRFSGLLLQRLSNGEMGELTGAAPEQARALVPGAPPSAQAGQSQPVTVGMWMQSFGGETRLEGTSGTRNLREDAKGLVGGVEAQMGHFRAGLALGYSDSDSSVSSLQTRLDGDFVHFGGYLGYDDGERFGGVYGSHQTSHVESSRAVRSVSNSYTASAKIAMEGQSLGGYAGFRTPISKNMTLTPLIAITNIHIDRDAFTESGADPLNLGVATEVRDITTARAQMRLEMKTQMAGGSIAPFFVGGLERSWGDLKARTNMRFSGTPFGLGSFSVDGTPLKEMVGVLGGGVTYTSTGGLEIGASFDTRLSDRLRQGTVEAHVRIPF</sequence>
<feature type="non-terminal residue" evidence="3">
    <location>
        <position position="1"/>
    </location>
</feature>
<dbReference type="InterPro" id="IPR036709">
    <property type="entry name" value="Autotransporte_beta_dom_sf"/>
</dbReference>
<dbReference type="PANTHER" id="PTHR35037">
    <property type="entry name" value="C-TERMINAL REGION OF AIDA-LIKE PROTEIN"/>
    <property type="match status" value="1"/>
</dbReference>
<proteinExistence type="predicted"/>
<gene>
    <name evidence="3" type="ORF">D2V17_19090</name>
</gene>
<dbReference type="NCBIfam" id="TIGR02601">
    <property type="entry name" value="autotrns_rpt"/>
    <property type="match status" value="11"/>
</dbReference>
<dbReference type="PANTHER" id="PTHR35037:SF3">
    <property type="entry name" value="C-TERMINAL REGION OF AIDA-LIKE PROTEIN"/>
    <property type="match status" value="1"/>
</dbReference>